<accession>A0A0E9PB56</accession>
<organism evidence="2">
    <name type="scientific">Anguilla anguilla</name>
    <name type="common">European freshwater eel</name>
    <name type="synonym">Muraena anguilla</name>
    <dbReference type="NCBI Taxonomy" id="7936"/>
    <lineage>
        <taxon>Eukaryota</taxon>
        <taxon>Metazoa</taxon>
        <taxon>Chordata</taxon>
        <taxon>Craniata</taxon>
        <taxon>Vertebrata</taxon>
        <taxon>Euteleostomi</taxon>
        <taxon>Actinopterygii</taxon>
        <taxon>Neopterygii</taxon>
        <taxon>Teleostei</taxon>
        <taxon>Anguilliformes</taxon>
        <taxon>Anguillidae</taxon>
        <taxon>Anguilla</taxon>
    </lineage>
</organism>
<reference evidence="2" key="1">
    <citation type="submission" date="2014-11" db="EMBL/GenBank/DDBJ databases">
        <authorList>
            <person name="Amaro Gonzalez C."/>
        </authorList>
    </citation>
    <scope>NUCLEOTIDE SEQUENCE</scope>
</reference>
<reference evidence="2" key="2">
    <citation type="journal article" date="2015" name="Fish Shellfish Immunol.">
        <title>Early steps in the European eel (Anguilla anguilla)-Vibrio vulnificus interaction in the gills: Role of the RtxA13 toxin.</title>
        <authorList>
            <person name="Callol A."/>
            <person name="Pajuelo D."/>
            <person name="Ebbesson L."/>
            <person name="Teles M."/>
            <person name="MacKenzie S."/>
            <person name="Amaro C."/>
        </authorList>
    </citation>
    <scope>NUCLEOTIDE SEQUENCE</scope>
</reference>
<evidence type="ECO:0000313" key="2">
    <source>
        <dbReference type="EMBL" id="JAH01260.1"/>
    </source>
</evidence>
<dbReference type="EMBL" id="GBXM01107317">
    <property type="protein sequence ID" value="JAH01260.1"/>
    <property type="molecule type" value="Transcribed_RNA"/>
</dbReference>
<feature type="compositionally biased region" description="Basic residues" evidence="1">
    <location>
        <begin position="9"/>
        <end position="23"/>
    </location>
</feature>
<protein>
    <submittedName>
        <fullName evidence="2">Uncharacterized protein</fullName>
    </submittedName>
</protein>
<dbReference type="AlphaFoldDB" id="A0A0E9PB56"/>
<proteinExistence type="predicted"/>
<feature type="region of interest" description="Disordered" evidence="1">
    <location>
        <begin position="1"/>
        <end position="23"/>
    </location>
</feature>
<name>A0A0E9PB56_ANGAN</name>
<evidence type="ECO:0000256" key="1">
    <source>
        <dbReference type="SAM" id="MobiDB-lite"/>
    </source>
</evidence>
<sequence>MQSSQSNGHIRRTLLRMRLNRSQ</sequence>